<dbReference type="Pfam" id="PF14196">
    <property type="entry name" value="ATC_hydrolase"/>
    <property type="match status" value="1"/>
</dbReference>
<dbReference type="InterPro" id="IPR026002">
    <property type="entry name" value="ATC_hydrolase-like"/>
</dbReference>
<evidence type="ECO:0000313" key="1">
    <source>
        <dbReference type="EMBL" id="PJK30422.1"/>
    </source>
</evidence>
<accession>A0A2M9G3Y2</accession>
<gene>
    <name evidence="1" type="ORF">CVT23_07010</name>
</gene>
<dbReference type="EMBL" id="PHIG01000028">
    <property type="protein sequence ID" value="PJK30422.1"/>
    <property type="molecule type" value="Genomic_DNA"/>
</dbReference>
<comment type="caution">
    <text evidence="1">The sequence shown here is derived from an EMBL/GenBank/DDBJ whole genome shotgun (WGS) entry which is preliminary data.</text>
</comment>
<dbReference type="OrthoDB" id="9805176at2"/>
<organism evidence="1 2">
    <name type="scientific">Minwuia thermotolerans</name>
    <dbReference type="NCBI Taxonomy" id="2056226"/>
    <lineage>
        <taxon>Bacteria</taxon>
        <taxon>Pseudomonadati</taxon>
        <taxon>Pseudomonadota</taxon>
        <taxon>Alphaproteobacteria</taxon>
        <taxon>Minwuiales</taxon>
        <taxon>Minwuiaceae</taxon>
        <taxon>Minwuia</taxon>
    </lineage>
</organism>
<protein>
    <recommendedName>
        <fullName evidence="3">2-amino-thiazoline-4-carboxylic acid hydrolase</fullName>
    </recommendedName>
</protein>
<proteinExistence type="predicted"/>
<sequence>MLTRRETEARIVAPLIEALAEEFGRERVLEVVRDTVVRLAKAQGGELAEAMGGDDPATFLESMKYWRQDGALEIEVLEQTPEKLDFNVTRCRYAELYRALGIPELGAILSCNRDFAFAEGFNAEASLTRSQTILSGAGHCDFRFRFPPPAKD</sequence>
<dbReference type="Proteomes" id="UP000229498">
    <property type="component" value="Unassembled WGS sequence"/>
</dbReference>
<reference evidence="1 2" key="1">
    <citation type="submission" date="2017-11" db="EMBL/GenBank/DDBJ databases">
        <title>Draft genome sequence of Rhizobiales bacterium SY3-13.</title>
        <authorList>
            <person name="Sun C."/>
        </authorList>
    </citation>
    <scope>NUCLEOTIDE SEQUENCE [LARGE SCALE GENOMIC DNA]</scope>
    <source>
        <strain evidence="1 2">SY3-13</strain>
    </source>
</reference>
<dbReference type="AlphaFoldDB" id="A0A2M9G3Y2"/>
<evidence type="ECO:0000313" key="2">
    <source>
        <dbReference type="Proteomes" id="UP000229498"/>
    </source>
</evidence>
<name>A0A2M9G3Y2_9PROT</name>
<evidence type="ECO:0008006" key="3">
    <source>
        <dbReference type="Google" id="ProtNLM"/>
    </source>
</evidence>
<keyword evidence="2" id="KW-1185">Reference proteome</keyword>